<reference evidence="2 3" key="1">
    <citation type="submission" date="2018-04" db="EMBL/GenBank/DDBJ databases">
        <title>Genomic Encyclopedia of Type Strains, Phase III (KMG-III): the genomes of soil and plant-associated and newly described type strains.</title>
        <authorList>
            <person name="Whitman W."/>
        </authorList>
    </citation>
    <scope>NUCLEOTIDE SEQUENCE [LARGE SCALE GENOMIC DNA]</scope>
    <source>
        <strain evidence="2 3">MA-olki</strain>
    </source>
</reference>
<accession>A0A2T5U0Q4</accession>
<dbReference type="Proteomes" id="UP000244013">
    <property type="component" value="Unassembled WGS sequence"/>
</dbReference>
<name>A0A2T5U0Q4_9SPHN</name>
<evidence type="ECO:0000313" key="3">
    <source>
        <dbReference type="Proteomes" id="UP000244013"/>
    </source>
</evidence>
<organism evidence="2 3">
    <name type="scientific">Sphingomonas faeni</name>
    <dbReference type="NCBI Taxonomy" id="185950"/>
    <lineage>
        <taxon>Bacteria</taxon>
        <taxon>Pseudomonadati</taxon>
        <taxon>Pseudomonadota</taxon>
        <taxon>Alphaproteobacteria</taxon>
        <taxon>Sphingomonadales</taxon>
        <taxon>Sphingomonadaceae</taxon>
        <taxon>Sphingomonas</taxon>
    </lineage>
</organism>
<gene>
    <name evidence="2" type="ORF">C8J25_108188</name>
</gene>
<keyword evidence="1" id="KW-1133">Transmembrane helix</keyword>
<feature type="transmembrane region" description="Helical" evidence="1">
    <location>
        <begin position="125"/>
        <end position="147"/>
    </location>
</feature>
<dbReference type="AlphaFoldDB" id="A0A2T5U0Q4"/>
<dbReference type="EMBL" id="QAYE01000008">
    <property type="protein sequence ID" value="PTW45096.1"/>
    <property type="molecule type" value="Genomic_DNA"/>
</dbReference>
<keyword evidence="1" id="KW-0812">Transmembrane</keyword>
<keyword evidence="1" id="KW-0472">Membrane</keyword>
<comment type="caution">
    <text evidence="2">The sequence shown here is derived from an EMBL/GenBank/DDBJ whole genome shotgun (WGS) entry which is preliminary data.</text>
</comment>
<sequence length="148" mass="15210">MKGLGILLVVVGVIITFGAVFITTSVSTETPAGLYGGTTVSQIYNLGMLQRQMMVFVTGLAIAVSGVVLTAAGVGIDTIGTRVHPALAGQGDTASAVDEVSETVAVQRELTPAELSERDRDLNRATFMVAGVLVAVIGAVFLFVLVVS</sequence>
<evidence type="ECO:0000313" key="2">
    <source>
        <dbReference type="EMBL" id="PTW45096.1"/>
    </source>
</evidence>
<evidence type="ECO:0000256" key="1">
    <source>
        <dbReference type="SAM" id="Phobius"/>
    </source>
</evidence>
<proteinExistence type="predicted"/>
<feature type="transmembrane region" description="Helical" evidence="1">
    <location>
        <begin position="52"/>
        <end position="76"/>
    </location>
</feature>
<protein>
    <submittedName>
        <fullName evidence="2">Uncharacterized protein</fullName>
    </submittedName>
</protein>